<accession>A0A381TQI1</accession>
<dbReference type="Pfam" id="PF12146">
    <property type="entry name" value="Hydrolase_4"/>
    <property type="match status" value="2"/>
</dbReference>
<proteinExistence type="predicted"/>
<evidence type="ECO:0000259" key="1">
    <source>
        <dbReference type="Pfam" id="PF12146"/>
    </source>
</evidence>
<dbReference type="Gene3D" id="3.40.50.1820">
    <property type="entry name" value="alpha/beta hydrolase"/>
    <property type="match status" value="2"/>
</dbReference>
<name>A0A381TQI1_9ZZZZ</name>
<organism evidence="2">
    <name type="scientific">marine metagenome</name>
    <dbReference type="NCBI Taxonomy" id="408172"/>
    <lineage>
        <taxon>unclassified sequences</taxon>
        <taxon>metagenomes</taxon>
        <taxon>ecological metagenomes</taxon>
    </lineage>
</organism>
<gene>
    <name evidence="2" type="ORF">METZ01_LOCUS71176</name>
</gene>
<reference evidence="2" key="1">
    <citation type="submission" date="2018-05" db="EMBL/GenBank/DDBJ databases">
        <authorList>
            <person name="Lanie J.A."/>
            <person name="Ng W.-L."/>
            <person name="Kazmierczak K.M."/>
            <person name="Andrzejewski T.M."/>
            <person name="Davidsen T.M."/>
            <person name="Wayne K.J."/>
            <person name="Tettelin H."/>
            <person name="Glass J.I."/>
            <person name="Rusch D."/>
            <person name="Podicherti R."/>
            <person name="Tsui H.-C.T."/>
            <person name="Winkler M.E."/>
        </authorList>
    </citation>
    <scope>NUCLEOTIDE SEQUENCE</scope>
</reference>
<feature type="domain" description="Serine aminopeptidase S33" evidence="1">
    <location>
        <begin position="182"/>
        <end position="237"/>
    </location>
</feature>
<dbReference type="SUPFAM" id="SSF53474">
    <property type="entry name" value="alpha/beta-Hydrolases"/>
    <property type="match status" value="1"/>
</dbReference>
<dbReference type="InterPro" id="IPR022742">
    <property type="entry name" value="Hydrolase_4"/>
</dbReference>
<protein>
    <recommendedName>
        <fullName evidence="1">Serine aminopeptidase S33 domain-containing protein</fullName>
    </recommendedName>
</protein>
<dbReference type="EMBL" id="UINC01004994">
    <property type="protein sequence ID" value="SVA18322.1"/>
    <property type="molecule type" value="Genomic_DNA"/>
</dbReference>
<feature type="domain" description="Serine aminopeptidase S33" evidence="1">
    <location>
        <begin position="60"/>
        <end position="162"/>
    </location>
</feature>
<evidence type="ECO:0000313" key="2">
    <source>
        <dbReference type="EMBL" id="SVA18322.1"/>
    </source>
</evidence>
<dbReference type="InterPro" id="IPR029058">
    <property type="entry name" value="AB_hydrolase_fold"/>
</dbReference>
<dbReference type="PANTHER" id="PTHR12277:SF81">
    <property type="entry name" value="PROTEIN ABHD13"/>
    <property type="match status" value="1"/>
</dbReference>
<dbReference type="PANTHER" id="PTHR12277">
    <property type="entry name" value="ALPHA/BETA HYDROLASE DOMAIN-CONTAINING PROTEIN"/>
    <property type="match status" value="1"/>
</dbReference>
<sequence length="259" mass="28197">MAQVDYTPLDDPQISMNSFYPRQGWTPPQDGVQDYTINVGDTGEEISLSCRFFPAGNSSPTVLFFYGNGETAIDYNSIAPLYNQIGLNFFVADYRGYGKSGGTPSFTTMLSDANTVLEAMQIVLGASGFHGPVYVMGRSMGRHSAFELAAKEEPVISGVIIESGRPSLGQFTAGLALQQVEDLEASYRAKAASIAIPVLVIHGEMDALAPLEHAEEMFRDFASTDKKMVMIPGAGHNDLLFKGLDEYFTAIRDFIFEQA</sequence>
<dbReference type="AlphaFoldDB" id="A0A381TQI1"/>